<dbReference type="InterPro" id="IPR016039">
    <property type="entry name" value="Thiolase-like"/>
</dbReference>
<keyword evidence="2" id="KW-1185">Reference proteome</keyword>
<evidence type="ECO:0000313" key="2">
    <source>
        <dbReference type="Proteomes" id="UP001177023"/>
    </source>
</evidence>
<dbReference type="AlphaFoldDB" id="A0AA36FN13"/>
<dbReference type="Gene3D" id="3.40.47.10">
    <property type="match status" value="2"/>
</dbReference>
<dbReference type="Proteomes" id="UP001177023">
    <property type="component" value="Unassembled WGS sequence"/>
</dbReference>
<sequence length="156" mass="17324">MKLIQIPARPRQEDRSLHSVKPISRVTGLRFRNCACAFDLDEGSDLRLIPRRHPRGDQEWTSPALQSTMRDCRTPSAAFSSKPALRFRPEAVNMAAQKVRSGWDELVIAGGVEPMSRVPMDPTVDRGRSTPATNYDNYFVPQGVGADLIATIEGFA</sequence>
<proteinExistence type="predicted"/>
<gene>
    <name evidence="1" type="ORF">MSPICULIGERA_LOCUS211</name>
</gene>
<dbReference type="GO" id="GO:0016746">
    <property type="term" value="F:acyltransferase activity"/>
    <property type="evidence" value="ECO:0007669"/>
    <property type="project" value="InterPro"/>
</dbReference>
<name>A0AA36FN13_9BILA</name>
<organism evidence="1 2">
    <name type="scientific">Mesorhabditis spiculigera</name>
    <dbReference type="NCBI Taxonomy" id="96644"/>
    <lineage>
        <taxon>Eukaryota</taxon>
        <taxon>Metazoa</taxon>
        <taxon>Ecdysozoa</taxon>
        <taxon>Nematoda</taxon>
        <taxon>Chromadorea</taxon>
        <taxon>Rhabditida</taxon>
        <taxon>Rhabditina</taxon>
        <taxon>Rhabditomorpha</taxon>
        <taxon>Rhabditoidea</taxon>
        <taxon>Rhabditidae</taxon>
        <taxon>Mesorhabditinae</taxon>
        <taxon>Mesorhabditis</taxon>
    </lineage>
</organism>
<evidence type="ECO:0000313" key="1">
    <source>
        <dbReference type="EMBL" id="CAJ0557453.1"/>
    </source>
</evidence>
<dbReference type="PANTHER" id="PTHR43365:SF1">
    <property type="entry name" value="ACETYL-COA C-ACYLTRANSFERASE"/>
    <property type="match status" value="1"/>
</dbReference>
<feature type="non-terminal residue" evidence="1">
    <location>
        <position position="156"/>
    </location>
</feature>
<accession>A0AA36FN13</accession>
<dbReference type="SUPFAM" id="SSF53901">
    <property type="entry name" value="Thiolase-like"/>
    <property type="match status" value="1"/>
</dbReference>
<dbReference type="PANTHER" id="PTHR43365">
    <property type="entry name" value="BLR7806 PROTEIN"/>
    <property type="match status" value="1"/>
</dbReference>
<comment type="caution">
    <text evidence="1">The sequence shown here is derived from an EMBL/GenBank/DDBJ whole genome shotgun (WGS) entry which is preliminary data.</text>
</comment>
<reference evidence="1" key="1">
    <citation type="submission" date="2023-06" db="EMBL/GenBank/DDBJ databases">
        <authorList>
            <person name="Delattre M."/>
        </authorList>
    </citation>
    <scope>NUCLEOTIDE SEQUENCE</scope>
    <source>
        <strain evidence="1">AF72</strain>
    </source>
</reference>
<protein>
    <recommendedName>
        <fullName evidence="3">Thiolase N-terminal domain-containing protein</fullName>
    </recommendedName>
</protein>
<evidence type="ECO:0008006" key="3">
    <source>
        <dbReference type="Google" id="ProtNLM"/>
    </source>
</evidence>
<dbReference type="EMBL" id="CATQJA010000012">
    <property type="protein sequence ID" value="CAJ0557453.1"/>
    <property type="molecule type" value="Genomic_DNA"/>
</dbReference>